<dbReference type="PANTHER" id="PTHR12224">
    <property type="entry name" value="BETA-1,4-MANNOSYL-GLYCOPROTEIN BETA-1,4-N-ACETYLGLUCOSAMINYL-TRANSFERASE"/>
    <property type="match status" value="1"/>
</dbReference>
<gene>
    <name evidence="2" type="ORF">GOCE00092_LOCUS2332</name>
</gene>
<dbReference type="InterPro" id="IPR006813">
    <property type="entry name" value="Glyco_trans_17"/>
</dbReference>
<name>A0A7S1UN90_9STRA</name>
<organism evidence="2">
    <name type="scientific">Grammatophora oceanica</name>
    <dbReference type="NCBI Taxonomy" id="210454"/>
    <lineage>
        <taxon>Eukaryota</taxon>
        <taxon>Sar</taxon>
        <taxon>Stramenopiles</taxon>
        <taxon>Ochrophyta</taxon>
        <taxon>Bacillariophyta</taxon>
        <taxon>Fragilariophyceae</taxon>
        <taxon>Fragilariophycidae</taxon>
        <taxon>Rhabdonematales</taxon>
        <taxon>Grammatophoraceae</taxon>
        <taxon>Grammatophora</taxon>
    </lineage>
</organism>
<feature type="transmembrane region" description="Helical" evidence="1">
    <location>
        <begin position="32"/>
        <end position="50"/>
    </location>
</feature>
<proteinExistence type="predicted"/>
<dbReference type="AlphaFoldDB" id="A0A7S1UN90"/>
<reference evidence="2" key="1">
    <citation type="submission" date="2021-01" db="EMBL/GenBank/DDBJ databases">
        <authorList>
            <person name="Corre E."/>
            <person name="Pelletier E."/>
            <person name="Niang G."/>
            <person name="Scheremetjew M."/>
            <person name="Finn R."/>
            <person name="Kale V."/>
            <person name="Holt S."/>
            <person name="Cochrane G."/>
            <person name="Meng A."/>
            <person name="Brown T."/>
            <person name="Cohen L."/>
        </authorList>
    </citation>
    <scope>NUCLEOTIDE SEQUENCE</scope>
    <source>
        <strain evidence="2">CCMP 410</strain>
    </source>
</reference>
<keyword evidence="1" id="KW-1133">Transmembrane helix</keyword>
<keyword evidence="1" id="KW-0812">Transmembrane</keyword>
<dbReference type="PANTHER" id="PTHR12224:SF0">
    <property type="entry name" value="BETA-1,4-MANNOSYL-GLYCOPROTEIN 4-BETA-N-ACETYLGLUCOSAMINYLTRANSFERASE"/>
    <property type="match status" value="1"/>
</dbReference>
<dbReference type="GO" id="GO:0016020">
    <property type="term" value="C:membrane"/>
    <property type="evidence" value="ECO:0007669"/>
    <property type="project" value="InterPro"/>
</dbReference>
<evidence type="ECO:0000313" key="2">
    <source>
        <dbReference type="EMBL" id="CAD9273424.1"/>
    </source>
</evidence>
<evidence type="ECO:0000256" key="1">
    <source>
        <dbReference type="SAM" id="Phobius"/>
    </source>
</evidence>
<dbReference type="GO" id="GO:0003830">
    <property type="term" value="F:beta-1,4-mannosylglycoprotein 4-beta-N-acetylglucosaminyltransferase activity"/>
    <property type="evidence" value="ECO:0007669"/>
    <property type="project" value="InterPro"/>
</dbReference>
<protein>
    <submittedName>
        <fullName evidence="2">Uncharacterized protein</fullName>
    </submittedName>
</protein>
<accession>A0A7S1UN90</accession>
<dbReference type="GO" id="GO:0006044">
    <property type="term" value="P:N-acetylglucosamine metabolic process"/>
    <property type="evidence" value="ECO:0007669"/>
    <property type="project" value="TreeGrafter"/>
</dbReference>
<dbReference type="Pfam" id="PF04724">
    <property type="entry name" value="Glyco_transf_17"/>
    <property type="match status" value="1"/>
</dbReference>
<dbReference type="EMBL" id="HBGK01004447">
    <property type="protein sequence ID" value="CAD9273424.1"/>
    <property type="molecule type" value="Transcribed_RNA"/>
</dbReference>
<keyword evidence="1" id="KW-0472">Membrane</keyword>
<sequence>MYIQVMKTAKKQEHSLESGSPGAPTRNGTKRLIVLAVILFWLTGTFQNYVGISSIITLFDEPLNATNGSQIMAPRKTFQADPFFKEIYEEIDDRAQDKERCEKYGFTLERTQDQPRRRVFLASLIASESKQLFQIHAGENYNLYHSVSFVESNTTFIGTPRTIEMTRGDEKYDMVMSGLFGNETIVDINYWNVEDPKLKFMEREYVQRGSLTESWERLGMQPDDIGIISDIDEVFSRDFLRALQVCNVPEFNPSNDSDVLYSCQKPKIFPSTAVYEGFPDCRRKEGWYHPDLMIGHCIQGIGDPTDRVAPVRTYKRLEGRRRRGFGRMGPKDFNYDMTRYPLWGAQDFRDTVGSRKQYQFSKDKKNRPTDPTMGPLGIAYHFHNWFDGSLKTTLRQKYVSYGHANKRFGTVPLSNISKATDLTVRCVKNISVADAKVDQTVMQVALKFDEIGNEFNPIFFRNATYREERRKEVARMIAEDEAIYGSLY</sequence>